<evidence type="ECO:0000256" key="10">
    <source>
        <dbReference type="ARBA" id="ARBA00048639"/>
    </source>
</evidence>
<comment type="caution">
    <text evidence="13">The sequence shown here is derived from an EMBL/GenBank/DDBJ whole genome shotgun (WGS) entry which is preliminary data.</text>
</comment>
<dbReference type="Pfam" id="PF01180">
    <property type="entry name" value="DHO_dh"/>
    <property type="match status" value="1"/>
</dbReference>
<keyword evidence="9" id="KW-0472">Membrane</keyword>
<dbReference type="Proteomes" id="UP000247409">
    <property type="component" value="Unassembled WGS sequence"/>
</dbReference>
<evidence type="ECO:0000256" key="2">
    <source>
        <dbReference type="ARBA" id="ARBA00005161"/>
    </source>
</evidence>
<evidence type="ECO:0000313" key="13">
    <source>
        <dbReference type="EMBL" id="PXF41768.1"/>
    </source>
</evidence>
<dbReference type="PANTHER" id="PTHR48109">
    <property type="entry name" value="DIHYDROOROTATE DEHYDROGENASE (QUINONE), MITOCHONDRIAL-RELATED"/>
    <property type="match status" value="1"/>
</dbReference>
<dbReference type="InterPro" id="IPR050074">
    <property type="entry name" value="DHO_dehydrogenase"/>
</dbReference>
<dbReference type="HAMAP" id="MF_00225">
    <property type="entry name" value="DHO_dh_type2"/>
    <property type="match status" value="1"/>
</dbReference>
<evidence type="ECO:0000313" key="14">
    <source>
        <dbReference type="Proteomes" id="UP000247409"/>
    </source>
</evidence>
<dbReference type="PANTHER" id="PTHR48109:SF4">
    <property type="entry name" value="DIHYDROOROTATE DEHYDROGENASE (QUINONE), MITOCHONDRIAL"/>
    <property type="match status" value="1"/>
</dbReference>
<dbReference type="GO" id="GO:0044205">
    <property type="term" value="P:'de novo' UMP biosynthetic process"/>
    <property type="evidence" value="ECO:0007669"/>
    <property type="project" value="UniProtKB-UniPathway"/>
</dbReference>
<evidence type="ECO:0000256" key="9">
    <source>
        <dbReference type="ARBA" id="ARBA00023136"/>
    </source>
</evidence>
<dbReference type="CDD" id="cd04738">
    <property type="entry name" value="DHOD_2_like"/>
    <property type="match status" value="1"/>
</dbReference>
<keyword evidence="7 11" id="KW-0288">FMN</keyword>
<evidence type="ECO:0000256" key="4">
    <source>
        <dbReference type="ARBA" id="ARBA00012791"/>
    </source>
</evidence>
<dbReference type="OrthoDB" id="14784at2759"/>
<comment type="similarity">
    <text evidence="3 11">Belongs to the dihydroorotate dehydrogenase family. Type 2 subfamily.</text>
</comment>
<gene>
    <name evidence="13" type="ORF">BWQ96_08489</name>
</gene>
<evidence type="ECO:0000256" key="5">
    <source>
        <dbReference type="ARBA" id="ARBA00017599"/>
    </source>
</evidence>
<dbReference type="PROSITE" id="PS00911">
    <property type="entry name" value="DHODEHASE_1"/>
    <property type="match status" value="1"/>
</dbReference>
<dbReference type="NCBIfam" id="NF003645">
    <property type="entry name" value="PRK05286.1-2"/>
    <property type="match status" value="1"/>
</dbReference>
<dbReference type="EMBL" id="NBIV01000196">
    <property type="protein sequence ID" value="PXF41768.1"/>
    <property type="molecule type" value="Genomic_DNA"/>
</dbReference>
<evidence type="ECO:0000256" key="7">
    <source>
        <dbReference type="ARBA" id="ARBA00022643"/>
    </source>
</evidence>
<accession>A0A2V3IIA1</accession>
<dbReference type="InterPro" id="IPR005720">
    <property type="entry name" value="Dihydroorotate_DH_cat"/>
</dbReference>
<evidence type="ECO:0000256" key="3">
    <source>
        <dbReference type="ARBA" id="ARBA00005359"/>
    </source>
</evidence>
<keyword evidence="11" id="KW-0496">Mitochondrion</keyword>
<organism evidence="13 14">
    <name type="scientific">Gracilariopsis chorda</name>
    <dbReference type="NCBI Taxonomy" id="448386"/>
    <lineage>
        <taxon>Eukaryota</taxon>
        <taxon>Rhodophyta</taxon>
        <taxon>Florideophyceae</taxon>
        <taxon>Rhodymeniophycidae</taxon>
        <taxon>Gracilariales</taxon>
        <taxon>Gracilariaceae</taxon>
        <taxon>Gracilariopsis</taxon>
    </lineage>
</organism>
<name>A0A2V3IIA1_9FLOR</name>
<keyword evidence="14" id="KW-1185">Reference proteome</keyword>
<dbReference type="InterPro" id="IPR001295">
    <property type="entry name" value="Dihydroorotate_DH_CS"/>
</dbReference>
<dbReference type="AlphaFoldDB" id="A0A2V3IIA1"/>
<dbReference type="PROSITE" id="PS00912">
    <property type="entry name" value="DHODEHASE_2"/>
    <property type="match status" value="1"/>
</dbReference>
<evidence type="ECO:0000256" key="1">
    <source>
        <dbReference type="ARBA" id="ARBA00004370"/>
    </source>
</evidence>
<protein>
    <recommendedName>
        <fullName evidence="5 11">Dihydroorotate dehydrogenase (quinone), mitochondrial</fullName>
        <shortName evidence="11">DHOdehase</shortName>
        <ecNumber evidence="4 11">1.3.5.2</ecNumber>
    </recommendedName>
</protein>
<dbReference type="STRING" id="448386.A0A2V3IIA1"/>
<keyword evidence="6 11" id="KW-0285">Flavoprotein</keyword>
<keyword evidence="11" id="KW-0999">Mitochondrion inner membrane</keyword>
<dbReference type="NCBIfam" id="NF003652">
    <property type="entry name" value="PRK05286.2-5"/>
    <property type="match status" value="1"/>
</dbReference>
<sequence length="391" mass="42601">MSLRFFARAAAASAAALYTYAATADLYQGPVARYMASIDPERAHRLALWFTKHHLAVPRLPFLPRPPDPPRLRTAVWGLSFSNPVGLAAGFDKHAEAMAGLFALGFGFVEVGSVTPRAQPGNPPPRLFRLPQDAAVINRYGFNSDGMHVVFDRLSKYDSGGRSQHLMGPLGVNLAKNRHTEPQNAVDDYAAVLLRLGDLAEYVVVNVSSPNTPGLRSLQNTEQLTHLLRPLLLIRDQLLYRPPLLVKIAPDMCDQQLRDVCKVVRHLNVDGIIISNTTVSREGLKSPNAIEPGGLSGRPLKRLSTELIRKAYAFTEGAVPIVGVGGIENGQDAYDKIRAGASLVQLYTALVYHGPRLVQRVKAELDALLERDGFESVADAVGADHRAVENS</sequence>
<dbReference type="EC" id="1.3.5.2" evidence="4 11"/>
<dbReference type="InterPro" id="IPR013785">
    <property type="entry name" value="Aldolase_TIM"/>
</dbReference>
<comment type="catalytic activity">
    <reaction evidence="10 11">
        <text>(S)-dihydroorotate + a quinone = orotate + a quinol</text>
        <dbReference type="Rhea" id="RHEA:30187"/>
        <dbReference type="ChEBI" id="CHEBI:24646"/>
        <dbReference type="ChEBI" id="CHEBI:30839"/>
        <dbReference type="ChEBI" id="CHEBI:30864"/>
        <dbReference type="ChEBI" id="CHEBI:132124"/>
        <dbReference type="EC" id="1.3.5.2"/>
    </reaction>
</comment>
<dbReference type="NCBIfam" id="TIGR01036">
    <property type="entry name" value="pyrD_sub2"/>
    <property type="match status" value="1"/>
</dbReference>
<evidence type="ECO:0000259" key="12">
    <source>
        <dbReference type="Pfam" id="PF01180"/>
    </source>
</evidence>
<evidence type="ECO:0000256" key="8">
    <source>
        <dbReference type="ARBA" id="ARBA00023002"/>
    </source>
</evidence>
<comment type="subcellular location">
    <subcellularLocation>
        <location evidence="1">Membrane</location>
    </subcellularLocation>
    <subcellularLocation>
        <location evidence="11">Mitochondrion inner membrane</location>
        <topology evidence="11">Single-pass membrane protein</topology>
    </subcellularLocation>
</comment>
<feature type="domain" description="Dihydroorotate dehydrogenase catalytic" evidence="12">
    <location>
        <begin position="72"/>
        <end position="369"/>
    </location>
</feature>
<dbReference type="SUPFAM" id="SSF51395">
    <property type="entry name" value="FMN-linked oxidoreductases"/>
    <property type="match status" value="1"/>
</dbReference>
<reference evidence="13 14" key="1">
    <citation type="journal article" date="2018" name="Mol. Biol. Evol.">
        <title>Analysis of the draft genome of the red seaweed Gracilariopsis chorda provides insights into genome size evolution in Rhodophyta.</title>
        <authorList>
            <person name="Lee J."/>
            <person name="Yang E.C."/>
            <person name="Graf L."/>
            <person name="Yang J.H."/>
            <person name="Qiu H."/>
            <person name="Zel Zion U."/>
            <person name="Chan C.X."/>
            <person name="Stephens T.G."/>
            <person name="Weber A.P.M."/>
            <person name="Boo G.H."/>
            <person name="Boo S.M."/>
            <person name="Kim K.M."/>
            <person name="Shin Y."/>
            <person name="Jung M."/>
            <person name="Lee S.J."/>
            <person name="Yim H.S."/>
            <person name="Lee J.H."/>
            <person name="Bhattacharya D."/>
            <person name="Yoon H.S."/>
        </authorList>
    </citation>
    <scope>NUCLEOTIDE SEQUENCE [LARGE SCALE GENOMIC DNA]</scope>
    <source>
        <strain evidence="13 14">SKKU-2015</strain>
        <tissue evidence="13">Whole body</tissue>
    </source>
</reference>
<keyword evidence="8 11" id="KW-0560">Oxidoreductase</keyword>
<dbReference type="GO" id="GO:0006207">
    <property type="term" value="P:'de novo' pyrimidine nucleobase biosynthetic process"/>
    <property type="evidence" value="ECO:0007669"/>
    <property type="project" value="InterPro"/>
</dbReference>
<comment type="cofactor">
    <cofactor evidence="11">
        <name>FMN</name>
        <dbReference type="ChEBI" id="CHEBI:58210"/>
    </cofactor>
    <text evidence="11">Binds 1 FMN per subunit.</text>
</comment>
<dbReference type="Gene3D" id="3.20.20.70">
    <property type="entry name" value="Aldolase class I"/>
    <property type="match status" value="1"/>
</dbReference>
<evidence type="ECO:0000256" key="11">
    <source>
        <dbReference type="RuleBase" id="RU361255"/>
    </source>
</evidence>
<dbReference type="InterPro" id="IPR005719">
    <property type="entry name" value="Dihydroorotate_DH_2"/>
</dbReference>
<comment type="pathway">
    <text evidence="2 11">Pyrimidine metabolism; UMP biosynthesis via de novo pathway; orotate from (S)-dihydroorotate (quinone route): step 1/1.</text>
</comment>
<dbReference type="UniPathway" id="UPA00070">
    <property type="reaction ID" value="UER00946"/>
</dbReference>
<dbReference type="GO" id="GO:0005743">
    <property type="term" value="C:mitochondrial inner membrane"/>
    <property type="evidence" value="ECO:0007669"/>
    <property type="project" value="UniProtKB-SubCell"/>
</dbReference>
<evidence type="ECO:0000256" key="6">
    <source>
        <dbReference type="ARBA" id="ARBA00022630"/>
    </source>
</evidence>
<proteinExistence type="inferred from homology"/>
<dbReference type="GO" id="GO:0106430">
    <property type="term" value="F:dihydroorotate dehydrogenase (quinone) activity"/>
    <property type="evidence" value="ECO:0007669"/>
    <property type="project" value="UniProtKB-EC"/>
</dbReference>